<dbReference type="InterPro" id="IPR029063">
    <property type="entry name" value="SAM-dependent_MTases_sf"/>
</dbReference>
<accession>A0A165D4Q4</accession>
<dbReference type="STRING" id="1353952.A0A165D4Q4"/>
<dbReference type="Pfam" id="PF13489">
    <property type="entry name" value="Methyltransf_23"/>
    <property type="match status" value="1"/>
</dbReference>
<dbReference type="AlphaFoldDB" id="A0A165D4Q4"/>
<dbReference type="GO" id="GO:0008168">
    <property type="term" value="F:methyltransferase activity"/>
    <property type="evidence" value="ECO:0007669"/>
    <property type="project" value="UniProtKB-KW"/>
</dbReference>
<dbReference type="CDD" id="cd02440">
    <property type="entry name" value="AdoMet_MTases"/>
    <property type="match status" value="1"/>
</dbReference>
<reference evidence="1 2" key="1">
    <citation type="journal article" date="2016" name="Mol. Biol. Evol.">
        <title>Comparative Genomics of Early-Diverging Mushroom-Forming Fungi Provides Insights into the Origins of Lignocellulose Decay Capabilities.</title>
        <authorList>
            <person name="Nagy L.G."/>
            <person name="Riley R."/>
            <person name="Tritt A."/>
            <person name="Adam C."/>
            <person name="Daum C."/>
            <person name="Floudas D."/>
            <person name="Sun H."/>
            <person name="Yadav J.S."/>
            <person name="Pangilinan J."/>
            <person name="Larsson K.H."/>
            <person name="Matsuura K."/>
            <person name="Barry K."/>
            <person name="Labutti K."/>
            <person name="Kuo R."/>
            <person name="Ohm R.A."/>
            <person name="Bhattacharya S.S."/>
            <person name="Shirouzu T."/>
            <person name="Yoshinaga Y."/>
            <person name="Martin F.M."/>
            <person name="Grigoriev I.V."/>
            <person name="Hibbett D.S."/>
        </authorList>
    </citation>
    <scope>NUCLEOTIDE SEQUENCE [LARGE SCALE GENOMIC DNA]</scope>
    <source>
        <strain evidence="1 2">HHB12733</strain>
    </source>
</reference>
<dbReference type="PANTHER" id="PTHR43591">
    <property type="entry name" value="METHYLTRANSFERASE"/>
    <property type="match status" value="1"/>
</dbReference>
<evidence type="ECO:0000313" key="1">
    <source>
        <dbReference type="EMBL" id="KZT52067.1"/>
    </source>
</evidence>
<gene>
    <name evidence="1" type="ORF">CALCODRAFT_502719</name>
</gene>
<dbReference type="Gene3D" id="3.40.50.150">
    <property type="entry name" value="Vaccinia Virus protein VP39"/>
    <property type="match status" value="1"/>
</dbReference>
<evidence type="ECO:0000313" key="2">
    <source>
        <dbReference type="Proteomes" id="UP000076842"/>
    </source>
</evidence>
<organism evidence="1 2">
    <name type="scientific">Calocera cornea HHB12733</name>
    <dbReference type="NCBI Taxonomy" id="1353952"/>
    <lineage>
        <taxon>Eukaryota</taxon>
        <taxon>Fungi</taxon>
        <taxon>Dikarya</taxon>
        <taxon>Basidiomycota</taxon>
        <taxon>Agaricomycotina</taxon>
        <taxon>Dacrymycetes</taxon>
        <taxon>Dacrymycetales</taxon>
        <taxon>Dacrymycetaceae</taxon>
        <taxon>Calocera</taxon>
    </lineage>
</organism>
<dbReference type="OrthoDB" id="2013972at2759"/>
<dbReference type="EMBL" id="KV424079">
    <property type="protein sequence ID" value="KZT52067.1"/>
    <property type="molecule type" value="Genomic_DNA"/>
</dbReference>
<keyword evidence="1" id="KW-0489">Methyltransferase</keyword>
<proteinExistence type="predicted"/>
<dbReference type="PANTHER" id="PTHR43591:SF110">
    <property type="entry name" value="RHODANESE DOMAIN-CONTAINING PROTEIN"/>
    <property type="match status" value="1"/>
</dbReference>
<dbReference type="InParanoid" id="A0A165D4Q4"/>
<sequence length="316" mass="35212">MASATGPPSPLREVHGRMFNSQNSQYTLPADQVEYDRLDKQHLMHKLSLGALYYPIDLVQKALDPVDGEQKAIMDLGTGSGIWAVEMAVAFPTVQVVGFDLAPQMSRPRPPNCHFDQGDFLHGMGRYAGQFDVVHARSVNQTIKNHVLYMHELALLLKPGGVLLMIDGYLSFTDTAYRNLNPVPEGAPGHSYVVNLLATARVAMKARGSQPDSAVMQRGWVEGSGLFENVGSRVVYTPIGAWYSGQDPNSRRLNTIGATMRENLLAFLGAIRPLLISHGMDQDQVDHEIANAEEEVRSENRRYYTQWHYCWATKKE</sequence>
<name>A0A165D4Q4_9BASI</name>
<dbReference type="Proteomes" id="UP000076842">
    <property type="component" value="Unassembled WGS sequence"/>
</dbReference>
<dbReference type="GO" id="GO:0032259">
    <property type="term" value="P:methylation"/>
    <property type="evidence" value="ECO:0007669"/>
    <property type="project" value="UniProtKB-KW"/>
</dbReference>
<keyword evidence="1" id="KW-0808">Transferase</keyword>
<protein>
    <submittedName>
        <fullName evidence="1">S-adenosyl-L-methionine-dependent methyltransferase</fullName>
    </submittedName>
</protein>
<dbReference type="SUPFAM" id="SSF53335">
    <property type="entry name" value="S-adenosyl-L-methionine-dependent methyltransferases"/>
    <property type="match status" value="1"/>
</dbReference>
<keyword evidence="2" id="KW-1185">Reference proteome</keyword>